<dbReference type="RefSeq" id="WP_127122095.1">
    <property type="nucleotide sequence ID" value="NZ_BHXQ01000003.1"/>
</dbReference>
<reference evidence="3 4" key="1">
    <citation type="submission" date="2018-11" db="EMBL/GenBank/DDBJ databases">
        <title>Chryseotalea sanarue gen. nov., sp., nov., a member of the family Cytophagaceae, isolated from a brackish lake in Hamamatsu Japan.</title>
        <authorList>
            <person name="Maejima Y."/>
            <person name="Iino T."/>
            <person name="Muraguchi Y."/>
            <person name="Fukuda K."/>
            <person name="Ohkuma M."/>
            <person name="Moriuchi R."/>
            <person name="Dohra H."/>
            <person name="Kimbara K."/>
            <person name="Shintani M."/>
        </authorList>
    </citation>
    <scope>NUCLEOTIDE SEQUENCE [LARGE SCALE GENOMIC DNA]</scope>
    <source>
        <strain evidence="3 4">Ys</strain>
    </source>
</reference>
<evidence type="ECO:0000313" key="3">
    <source>
        <dbReference type="EMBL" id="GCC51429.1"/>
    </source>
</evidence>
<evidence type="ECO:0000313" key="4">
    <source>
        <dbReference type="Proteomes" id="UP000288227"/>
    </source>
</evidence>
<dbReference type="Proteomes" id="UP000288227">
    <property type="component" value="Unassembled WGS sequence"/>
</dbReference>
<dbReference type="GO" id="GO:0090071">
    <property type="term" value="P:negative regulation of ribosome biogenesis"/>
    <property type="evidence" value="ECO:0007669"/>
    <property type="project" value="UniProtKB-UniRule"/>
</dbReference>
<dbReference type="EMBL" id="BHXQ01000003">
    <property type="protein sequence ID" value="GCC51429.1"/>
    <property type="molecule type" value="Genomic_DNA"/>
</dbReference>
<dbReference type="NCBIfam" id="TIGR00090">
    <property type="entry name" value="rsfS_iojap_ybeB"/>
    <property type="match status" value="1"/>
</dbReference>
<dbReference type="Pfam" id="PF02410">
    <property type="entry name" value="RsfS"/>
    <property type="match status" value="1"/>
</dbReference>
<dbReference type="SUPFAM" id="SSF81301">
    <property type="entry name" value="Nucleotidyltransferase"/>
    <property type="match status" value="1"/>
</dbReference>
<keyword evidence="4" id="KW-1185">Reference proteome</keyword>
<comment type="function">
    <text evidence="2">Functions as a ribosomal silencing factor. Interacts with ribosomal protein uL14 (rplN), blocking formation of intersubunit bridge B8. Prevents association of the 30S and 50S ribosomal subunits and the formation of functional ribosomes, thus repressing translation.</text>
</comment>
<keyword evidence="2" id="KW-0810">Translation regulation</keyword>
<gene>
    <name evidence="2 3" type="primary">rsfS</name>
    <name evidence="3" type="ORF">SanaruYs_16540</name>
</gene>
<keyword evidence="2" id="KW-0963">Cytoplasm</keyword>
<comment type="caution">
    <text evidence="3">The sequence shown here is derived from an EMBL/GenBank/DDBJ whole genome shotgun (WGS) entry which is preliminary data.</text>
</comment>
<dbReference type="InterPro" id="IPR043519">
    <property type="entry name" value="NT_sf"/>
</dbReference>
<dbReference type="PANTHER" id="PTHR21043:SF0">
    <property type="entry name" value="MITOCHONDRIAL ASSEMBLY OF RIBOSOMAL LARGE SUBUNIT PROTEIN 1"/>
    <property type="match status" value="1"/>
</dbReference>
<protein>
    <recommendedName>
        <fullName evidence="2">Ribosomal silencing factor RsfS</fullName>
    </recommendedName>
</protein>
<dbReference type="HAMAP" id="MF_01477">
    <property type="entry name" value="Iojap_RsfS"/>
    <property type="match status" value="1"/>
</dbReference>
<dbReference type="AlphaFoldDB" id="A0A401U973"/>
<dbReference type="GO" id="GO:0043023">
    <property type="term" value="F:ribosomal large subunit binding"/>
    <property type="evidence" value="ECO:0007669"/>
    <property type="project" value="TreeGrafter"/>
</dbReference>
<comment type="similarity">
    <text evidence="1 2">Belongs to the Iojap/RsfS family.</text>
</comment>
<dbReference type="Gene3D" id="3.30.460.10">
    <property type="entry name" value="Beta Polymerase, domain 2"/>
    <property type="match status" value="1"/>
</dbReference>
<dbReference type="GO" id="GO:0017148">
    <property type="term" value="P:negative regulation of translation"/>
    <property type="evidence" value="ECO:0007669"/>
    <property type="project" value="UniProtKB-UniRule"/>
</dbReference>
<name>A0A401U973_9BACT</name>
<evidence type="ECO:0000256" key="1">
    <source>
        <dbReference type="ARBA" id="ARBA00010574"/>
    </source>
</evidence>
<comment type="subunit">
    <text evidence="2">Interacts with ribosomal protein uL14 (rplN).</text>
</comment>
<dbReference type="OrthoDB" id="9793681at2"/>
<dbReference type="InterPro" id="IPR004394">
    <property type="entry name" value="Iojap/RsfS/C7orf30"/>
</dbReference>
<proteinExistence type="inferred from homology"/>
<dbReference type="GO" id="GO:0005737">
    <property type="term" value="C:cytoplasm"/>
    <property type="evidence" value="ECO:0007669"/>
    <property type="project" value="UniProtKB-SubCell"/>
</dbReference>
<sequence>MAKKRNGAASEKLSEIIVKGMQEKKANDIVVMDLRKVKNAVADFFVICSGNSDKQLDAIADSVDVEVYKALKENPWHSEGKSNKEWVLLDYIDVVVHVFRKDKREFFALERLWGDAEITEIEDKA</sequence>
<dbReference type="PANTHER" id="PTHR21043">
    <property type="entry name" value="IOJAP SUPERFAMILY ORTHOLOG"/>
    <property type="match status" value="1"/>
</dbReference>
<evidence type="ECO:0000256" key="2">
    <source>
        <dbReference type="HAMAP-Rule" id="MF_01477"/>
    </source>
</evidence>
<accession>A0A401U973</accession>
<comment type="subcellular location">
    <subcellularLocation>
        <location evidence="2">Cytoplasm</location>
    </subcellularLocation>
</comment>
<keyword evidence="2" id="KW-0678">Repressor</keyword>
<dbReference type="GO" id="GO:0042256">
    <property type="term" value="P:cytosolic ribosome assembly"/>
    <property type="evidence" value="ECO:0007669"/>
    <property type="project" value="UniProtKB-UniRule"/>
</dbReference>
<organism evidence="3 4">
    <name type="scientific">Chryseotalea sanaruensis</name>
    <dbReference type="NCBI Taxonomy" id="2482724"/>
    <lineage>
        <taxon>Bacteria</taxon>
        <taxon>Pseudomonadati</taxon>
        <taxon>Bacteroidota</taxon>
        <taxon>Cytophagia</taxon>
        <taxon>Cytophagales</taxon>
        <taxon>Chryseotaleaceae</taxon>
        <taxon>Chryseotalea</taxon>
    </lineage>
</organism>